<accession>A0A8X6XSB1</accession>
<evidence type="ECO:0000313" key="2">
    <source>
        <dbReference type="Proteomes" id="UP000886998"/>
    </source>
</evidence>
<dbReference type="AlphaFoldDB" id="A0A8X6XSB1"/>
<dbReference type="Proteomes" id="UP000886998">
    <property type="component" value="Unassembled WGS sequence"/>
</dbReference>
<dbReference type="EMBL" id="BMAV01011786">
    <property type="protein sequence ID" value="GFY57867.1"/>
    <property type="molecule type" value="Genomic_DNA"/>
</dbReference>
<reference evidence="1" key="1">
    <citation type="submission" date="2020-08" db="EMBL/GenBank/DDBJ databases">
        <title>Multicomponent nature underlies the extraordinary mechanical properties of spider dragline silk.</title>
        <authorList>
            <person name="Kono N."/>
            <person name="Nakamura H."/>
            <person name="Mori M."/>
            <person name="Yoshida Y."/>
            <person name="Ohtoshi R."/>
            <person name="Malay A.D."/>
            <person name="Moran D.A.P."/>
            <person name="Tomita M."/>
            <person name="Numata K."/>
            <person name="Arakawa K."/>
        </authorList>
    </citation>
    <scope>NUCLEOTIDE SEQUENCE</scope>
</reference>
<organism evidence="1 2">
    <name type="scientific">Trichonephila inaurata madagascariensis</name>
    <dbReference type="NCBI Taxonomy" id="2747483"/>
    <lineage>
        <taxon>Eukaryota</taxon>
        <taxon>Metazoa</taxon>
        <taxon>Ecdysozoa</taxon>
        <taxon>Arthropoda</taxon>
        <taxon>Chelicerata</taxon>
        <taxon>Arachnida</taxon>
        <taxon>Araneae</taxon>
        <taxon>Araneomorphae</taxon>
        <taxon>Entelegynae</taxon>
        <taxon>Araneoidea</taxon>
        <taxon>Nephilidae</taxon>
        <taxon>Trichonephila</taxon>
        <taxon>Trichonephila inaurata</taxon>
    </lineage>
</organism>
<proteinExistence type="predicted"/>
<sequence length="137" mass="15625">MLLIFRLAWRPVNDLPFVDQKDVPVIDQSAGNSVIMNIVGITGGLSNALRRTLNHVPSRRKTTADVTRPIDWRTKMNNRLYLSNRTSQSKHLIDTMVDHDIRASLYFSSTAFRWPFITAVSLSQPIIEADFLRHYGG</sequence>
<name>A0A8X6XSB1_9ARAC</name>
<comment type="caution">
    <text evidence="1">The sequence shown here is derived from an EMBL/GenBank/DDBJ whole genome shotgun (WGS) entry which is preliminary data.</text>
</comment>
<evidence type="ECO:0000313" key="1">
    <source>
        <dbReference type="EMBL" id="GFY57867.1"/>
    </source>
</evidence>
<dbReference type="OrthoDB" id="6432253at2759"/>
<gene>
    <name evidence="1" type="ORF">TNIN_215231</name>
</gene>
<protein>
    <submittedName>
        <fullName evidence="1">Uncharacterized protein</fullName>
    </submittedName>
</protein>
<keyword evidence="2" id="KW-1185">Reference proteome</keyword>